<reference evidence="2 3" key="1">
    <citation type="submission" date="2016-02" db="EMBL/GenBank/DDBJ databases">
        <title>Genome sequence of Clostridium tepidiprofundi DSM 19306.</title>
        <authorList>
            <person name="Poehlein A."/>
            <person name="Daniel R."/>
        </authorList>
    </citation>
    <scope>NUCLEOTIDE SEQUENCE [LARGE SCALE GENOMIC DNA]</scope>
    <source>
        <strain evidence="2 3">DSM 19306</strain>
    </source>
</reference>
<proteinExistence type="predicted"/>
<dbReference type="GO" id="GO:0008236">
    <property type="term" value="F:serine-type peptidase activity"/>
    <property type="evidence" value="ECO:0007669"/>
    <property type="project" value="InterPro"/>
</dbReference>
<gene>
    <name evidence="2" type="ORF">CLTEP_26980</name>
</gene>
<name>A0A151AQ54_9CLOT</name>
<dbReference type="Pfam" id="PF03572">
    <property type="entry name" value="Peptidase_S41"/>
    <property type="match status" value="1"/>
</dbReference>
<evidence type="ECO:0000313" key="3">
    <source>
        <dbReference type="Proteomes" id="UP000075531"/>
    </source>
</evidence>
<evidence type="ECO:0000259" key="1">
    <source>
        <dbReference type="Pfam" id="PF03572"/>
    </source>
</evidence>
<dbReference type="PATRIC" id="fig|1121338.3.peg.2824"/>
<dbReference type="AlphaFoldDB" id="A0A151AQ54"/>
<dbReference type="RefSeq" id="WP_066827513.1">
    <property type="nucleotide sequence ID" value="NZ_LTBA01000083.1"/>
</dbReference>
<organism evidence="2 3">
    <name type="scientific">Clostridium tepidiprofundi DSM 19306</name>
    <dbReference type="NCBI Taxonomy" id="1121338"/>
    <lineage>
        <taxon>Bacteria</taxon>
        <taxon>Bacillati</taxon>
        <taxon>Bacillota</taxon>
        <taxon>Clostridia</taxon>
        <taxon>Eubacteriales</taxon>
        <taxon>Clostridiaceae</taxon>
        <taxon>Clostridium</taxon>
    </lineage>
</organism>
<dbReference type="InterPro" id="IPR029045">
    <property type="entry name" value="ClpP/crotonase-like_dom_sf"/>
</dbReference>
<feature type="domain" description="Tail specific protease" evidence="1">
    <location>
        <begin position="39"/>
        <end position="106"/>
    </location>
</feature>
<accession>A0A151AQ54</accession>
<keyword evidence="3" id="KW-1185">Reference proteome</keyword>
<comment type="caution">
    <text evidence="2">The sequence shown here is derived from an EMBL/GenBank/DDBJ whole genome shotgun (WGS) entry which is preliminary data.</text>
</comment>
<dbReference type="OrthoDB" id="1653205at2"/>
<sequence>MKRYNCSPDDILNHNSSNSTGEYSKPPVCFKTQIIVPDKVAYLYVNSFNALSVNSDRDGIYKFLKEIKDYPNLIIDIRGNGGGSENYWMQNIVSPLLNEKITTINYMLFRGGEYNKKFYDARYAFERHQYT</sequence>
<dbReference type="SUPFAM" id="SSF52096">
    <property type="entry name" value="ClpP/crotonase"/>
    <property type="match status" value="1"/>
</dbReference>
<evidence type="ECO:0000313" key="2">
    <source>
        <dbReference type="EMBL" id="KYH29723.1"/>
    </source>
</evidence>
<dbReference type="Proteomes" id="UP000075531">
    <property type="component" value="Unassembled WGS sequence"/>
</dbReference>
<dbReference type="Gene3D" id="3.90.226.10">
    <property type="entry name" value="2-enoyl-CoA Hydratase, Chain A, domain 1"/>
    <property type="match status" value="1"/>
</dbReference>
<dbReference type="GO" id="GO:0006508">
    <property type="term" value="P:proteolysis"/>
    <property type="evidence" value="ECO:0007669"/>
    <property type="project" value="InterPro"/>
</dbReference>
<dbReference type="InterPro" id="IPR005151">
    <property type="entry name" value="Tail-specific_protease"/>
</dbReference>
<dbReference type="STRING" id="1121338.CLTEP_26980"/>
<dbReference type="EMBL" id="LTBA01000083">
    <property type="protein sequence ID" value="KYH29723.1"/>
    <property type="molecule type" value="Genomic_DNA"/>
</dbReference>
<protein>
    <submittedName>
        <fullName evidence="2">Peptidase family S41</fullName>
    </submittedName>
</protein>